<accession>A0A919KAN6</accession>
<dbReference type="PROSITE" id="PS50801">
    <property type="entry name" value="STAS"/>
    <property type="match status" value="1"/>
</dbReference>
<dbReference type="GO" id="GO:0043856">
    <property type="term" value="F:anti-sigma factor antagonist activity"/>
    <property type="evidence" value="ECO:0007669"/>
    <property type="project" value="InterPro"/>
</dbReference>
<dbReference type="NCBIfam" id="TIGR00377">
    <property type="entry name" value="ant_ant_sig"/>
    <property type="match status" value="1"/>
</dbReference>
<reference evidence="4" key="1">
    <citation type="submission" date="2021-01" db="EMBL/GenBank/DDBJ databases">
        <title>Whole genome shotgun sequence of Actinoplanes rishiriensis NBRC 108556.</title>
        <authorList>
            <person name="Komaki H."/>
            <person name="Tamura T."/>
        </authorList>
    </citation>
    <scope>NUCLEOTIDE SEQUENCE</scope>
    <source>
        <strain evidence="4">NBRC 108556</strain>
    </source>
</reference>
<dbReference type="InterPro" id="IPR002645">
    <property type="entry name" value="STAS_dom"/>
</dbReference>
<dbReference type="InterPro" id="IPR003658">
    <property type="entry name" value="Anti-sigma_ant"/>
</dbReference>
<dbReference type="InterPro" id="IPR036513">
    <property type="entry name" value="STAS_dom_sf"/>
</dbReference>
<proteinExistence type="inferred from homology"/>
<dbReference type="PANTHER" id="PTHR33495">
    <property type="entry name" value="ANTI-SIGMA FACTOR ANTAGONIST TM_1081-RELATED-RELATED"/>
    <property type="match status" value="1"/>
</dbReference>
<dbReference type="Pfam" id="PF01740">
    <property type="entry name" value="STAS"/>
    <property type="match status" value="1"/>
</dbReference>
<sequence length="138" mass="15158">MWRSQPRKSDRLSGVNYFGGSSFGTMEATVTEHRCDVAVLHLRGELDADTSVKLRAALDKLLERPVPRIVVDLTELKFCDSVGLSAFITSKQVIADRGGWLSFAGANPFLVRLLETVGLSRYFAIFPEVDDAIAAAQL</sequence>
<feature type="domain" description="STAS" evidence="3">
    <location>
        <begin position="36"/>
        <end position="136"/>
    </location>
</feature>
<dbReference type="Gene3D" id="3.30.750.24">
    <property type="entry name" value="STAS domain"/>
    <property type="match status" value="1"/>
</dbReference>
<name>A0A919KAN6_9ACTN</name>
<dbReference type="PANTHER" id="PTHR33495:SF2">
    <property type="entry name" value="ANTI-SIGMA FACTOR ANTAGONIST TM_1081-RELATED"/>
    <property type="match status" value="1"/>
</dbReference>
<evidence type="ECO:0000256" key="2">
    <source>
        <dbReference type="RuleBase" id="RU003749"/>
    </source>
</evidence>
<protein>
    <recommendedName>
        <fullName evidence="2">Anti-sigma factor antagonist</fullName>
    </recommendedName>
</protein>
<evidence type="ECO:0000313" key="5">
    <source>
        <dbReference type="Proteomes" id="UP000636960"/>
    </source>
</evidence>
<evidence type="ECO:0000259" key="3">
    <source>
        <dbReference type="PROSITE" id="PS50801"/>
    </source>
</evidence>
<dbReference type="AlphaFoldDB" id="A0A919KAN6"/>
<evidence type="ECO:0000313" key="4">
    <source>
        <dbReference type="EMBL" id="GIF01825.1"/>
    </source>
</evidence>
<dbReference type="CDD" id="cd07043">
    <property type="entry name" value="STAS_anti-anti-sigma_factors"/>
    <property type="match status" value="1"/>
</dbReference>
<dbReference type="EMBL" id="BOMV01000112">
    <property type="protein sequence ID" value="GIF01825.1"/>
    <property type="molecule type" value="Genomic_DNA"/>
</dbReference>
<evidence type="ECO:0000256" key="1">
    <source>
        <dbReference type="ARBA" id="ARBA00009013"/>
    </source>
</evidence>
<dbReference type="SUPFAM" id="SSF52091">
    <property type="entry name" value="SpoIIaa-like"/>
    <property type="match status" value="1"/>
</dbReference>
<dbReference type="Proteomes" id="UP000636960">
    <property type="component" value="Unassembled WGS sequence"/>
</dbReference>
<comment type="similarity">
    <text evidence="1 2">Belongs to the anti-sigma-factor antagonist family.</text>
</comment>
<keyword evidence="5" id="KW-1185">Reference proteome</keyword>
<gene>
    <name evidence="4" type="ORF">Ari01nite_92890</name>
</gene>
<organism evidence="4 5">
    <name type="scientific">Paractinoplanes rishiriensis</name>
    <dbReference type="NCBI Taxonomy" id="1050105"/>
    <lineage>
        <taxon>Bacteria</taxon>
        <taxon>Bacillati</taxon>
        <taxon>Actinomycetota</taxon>
        <taxon>Actinomycetes</taxon>
        <taxon>Micromonosporales</taxon>
        <taxon>Micromonosporaceae</taxon>
        <taxon>Paractinoplanes</taxon>
    </lineage>
</organism>
<comment type="caution">
    <text evidence="4">The sequence shown here is derived from an EMBL/GenBank/DDBJ whole genome shotgun (WGS) entry which is preliminary data.</text>
</comment>